<dbReference type="InterPro" id="IPR043129">
    <property type="entry name" value="ATPase_NBD"/>
</dbReference>
<dbReference type="Gene3D" id="3.30.420.40">
    <property type="match status" value="2"/>
</dbReference>
<proteinExistence type="predicted"/>
<dbReference type="Pfam" id="PF00480">
    <property type="entry name" value="ROK"/>
    <property type="match status" value="1"/>
</dbReference>
<dbReference type="SUPFAM" id="SSF46785">
    <property type="entry name" value="Winged helix' DNA-binding domain"/>
    <property type="match status" value="1"/>
</dbReference>
<dbReference type="Proteomes" id="UP000217771">
    <property type="component" value="Unassembled WGS sequence"/>
</dbReference>
<name>A0A2A2EM93_9GAMM</name>
<protein>
    <submittedName>
        <fullName evidence="2">Transcriptional regulator</fullName>
    </submittedName>
</protein>
<gene>
    <name evidence="2" type="ORF">CK498_24675</name>
</gene>
<dbReference type="Gene3D" id="1.10.10.10">
    <property type="entry name" value="Winged helix-like DNA-binding domain superfamily/Winged helix DNA-binding domain"/>
    <property type="match status" value="1"/>
</dbReference>
<keyword evidence="3" id="KW-1185">Reference proteome</keyword>
<dbReference type="SUPFAM" id="SSF53067">
    <property type="entry name" value="Actin-like ATPase domain"/>
    <property type="match status" value="1"/>
</dbReference>
<evidence type="ECO:0000313" key="2">
    <source>
        <dbReference type="EMBL" id="PAU74031.1"/>
    </source>
</evidence>
<comment type="caution">
    <text evidence="2">The sequence shown here is derived from an EMBL/GenBank/DDBJ whole genome shotgun (WGS) entry which is preliminary data.</text>
</comment>
<dbReference type="InterPro" id="IPR036390">
    <property type="entry name" value="WH_DNA-bd_sf"/>
</dbReference>
<dbReference type="OrthoDB" id="8595273at2"/>
<dbReference type="InterPro" id="IPR000835">
    <property type="entry name" value="HTH_MarR-typ"/>
</dbReference>
<evidence type="ECO:0000313" key="3">
    <source>
        <dbReference type="Proteomes" id="UP000217771"/>
    </source>
</evidence>
<reference evidence="2 3" key="1">
    <citation type="submission" date="2017-08" db="EMBL/GenBank/DDBJ databases">
        <title>Halomonas alkalisoli sp. nov., isolated from saline alkaline soil.</title>
        <authorList>
            <person name="Wang D."/>
            <person name="Zhang G."/>
        </authorList>
    </citation>
    <scope>NUCLEOTIDE SEQUENCE [LARGE SCALE GENOMIC DNA]</scope>
    <source>
        <strain evidence="2 3">WRN001</strain>
    </source>
</reference>
<evidence type="ECO:0000259" key="1">
    <source>
        <dbReference type="Pfam" id="PF12802"/>
    </source>
</evidence>
<dbReference type="InterPro" id="IPR036388">
    <property type="entry name" value="WH-like_DNA-bd_sf"/>
</dbReference>
<dbReference type="Pfam" id="PF12802">
    <property type="entry name" value="MarR_2"/>
    <property type="match status" value="1"/>
</dbReference>
<dbReference type="InterPro" id="IPR000600">
    <property type="entry name" value="ROK"/>
</dbReference>
<dbReference type="PANTHER" id="PTHR18964:SF173">
    <property type="entry name" value="GLUCOKINASE"/>
    <property type="match status" value="1"/>
</dbReference>
<dbReference type="AlphaFoldDB" id="A0A2A2EM93"/>
<feature type="domain" description="HTH marR-type" evidence="1">
    <location>
        <begin position="23"/>
        <end position="66"/>
    </location>
</feature>
<organism evidence="2 3">
    <name type="scientific">Halomonas salipaludis</name>
    <dbReference type="NCBI Taxonomy" id="2032625"/>
    <lineage>
        <taxon>Bacteria</taxon>
        <taxon>Pseudomonadati</taxon>
        <taxon>Pseudomonadota</taxon>
        <taxon>Gammaproteobacteria</taxon>
        <taxon>Oceanospirillales</taxon>
        <taxon>Halomonadaceae</taxon>
        <taxon>Halomonas</taxon>
    </lineage>
</organism>
<dbReference type="RefSeq" id="WP_095623505.1">
    <property type="nucleotide sequence ID" value="NZ_NSKB01000017.1"/>
</dbReference>
<dbReference type="EMBL" id="NSKB01000017">
    <property type="protein sequence ID" value="PAU74031.1"/>
    <property type="molecule type" value="Genomic_DNA"/>
</dbReference>
<dbReference type="PANTHER" id="PTHR18964">
    <property type="entry name" value="ROK (REPRESSOR, ORF, KINASE) FAMILY"/>
    <property type="match status" value="1"/>
</dbReference>
<sequence>MPTSYQQQHRAGDLHFLKRLNRSAILEQIRRAPGLTRADIATQALLTKATVGAGVQSLLKQGWLREGELQKSNGGRPGRSLYLNDQHYAMLGAEVGVHGLRLVACTLSGELLASHHEHLVPTTPEVTAALLAESLQTLMASPAFAGRHCLGLGIALPGPIDPATPVLRRAPNLGWSDIRFLDLLSPHLPQMTGVWIMDNEAKSAAFGELYFRTGQIPDSLVYVSAGTGIGSGMVEGSHPPLISRGLQGLAGEIGHTILQPGGLYCHCGNRGCAETLVSGWSIRAALGIAEEENLIEAILPRLHEEQVQLTLRRAGEALGTLLLNLHHTQNPSEIVLGGSLVQLGAPLLDPTLAFFKAHQNRLLGTQRQVPLRVIEDSTFIAARGAAAQVLASVIHGPSDLI</sequence>
<accession>A0A2A2EM93</accession>